<evidence type="ECO:0000256" key="2">
    <source>
        <dbReference type="ARBA" id="ARBA00005983"/>
    </source>
</evidence>
<dbReference type="Pfam" id="PF19279">
    <property type="entry name" value="YegS_C"/>
    <property type="match status" value="1"/>
</dbReference>
<dbReference type="RefSeq" id="WP_160423020.1">
    <property type="nucleotide sequence ID" value="NZ_WSTA01000010.1"/>
</dbReference>
<dbReference type="Pfam" id="PF00781">
    <property type="entry name" value="DAGK_cat"/>
    <property type="match status" value="1"/>
</dbReference>
<accession>A0A6I4NX42</accession>
<evidence type="ECO:0000313" key="15">
    <source>
        <dbReference type="Proteomes" id="UP000438182"/>
    </source>
</evidence>
<dbReference type="PANTHER" id="PTHR12358">
    <property type="entry name" value="SPHINGOSINE KINASE"/>
    <property type="match status" value="1"/>
</dbReference>
<dbReference type="GO" id="GO:0008654">
    <property type="term" value="P:phospholipid biosynthetic process"/>
    <property type="evidence" value="ECO:0007669"/>
    <property type="project" value="UniProtKB-KW"/>
</dbReference>
<dbReference type="SUPFAM" id="SSF111331">
    <property type="entry name" value="NAD kinase/diacylglycerol kinase-like"/>
    <property type="match status" value="1"/>
</dbReference>
<dbReference type="GO" id="GO:0005886">
    <property type="term" value="C:plasma membrane"/>
    <property type="evidence" value="ECO:0007669"/>
    <property type="project" value="TreeGrafter"/>
</dbReference>
<name>A0A6I4NX42_9MICO</name>
<evidence type="ECO:0000313" key="14">
    <source>
        <dbReference type="EMBL" id="MWB97672.1"/>
    </source>
</evidence>
<dbReference type="SMART" id="SM00046">
    <property type="entry name" value="DAGKc"/>
    <property type="match status" value="1"/>
</dbReference>
<sequence>MPSTQRRLVVAINPAASFGRHLSVGPEVARRLAAEGYDVSIAREANWELLEREVRHAVSLGTDGLVVVGGDGMATLGVNALVGTDIPLGIVAAGTGNDFARALGLPFEDPMAGLDHLLGALERDAVPVDTALVRHGDQEISYGCVLSAGFDARVNERANRMRRPRGASRYTIALVRELATFRPRRYRLTIDDGEPRELGAMLISVANGTSIGGGMRIVPQASLDDGLLDVFVVHPISKLELLRVFPKVFAGTHIDHPAVEFVQAKRVRLESEDAVAYADGERIGALPVEVEVRPASLRVFR</sequence>
<dbReference type="InterPro" id="IPR005218">
    <property type="entry name" value="Diacylglycerol/lipid_kinase"/>
</dbReference>
<feature type="domain" description="DAGKc" evidence="13">
    <location>
        <begin position="3"/>
        <end position="137"/>
    </location>
</feature>
<evidence type="ECO:0000256" key="11">
    <source>
        <dbReference type="ARBA" id="ARBA00023209"/>
    </source>
</evidence>
<dbReference type="NCBIfam" id="TIGR00147">
    <property type="entry name" value="YegS/Rv2252/BmrU family lipid kinase"/>
    <property type="match status" value="1"/>
</dbReference>
<evidence type="ECO:0000256" key="5">
    <source>
        <dbReference type="ARBA" id="ARBA00022723"/>
    </source>
</evidence>
<keyword evidence="10" id="KW-0443">Lipid metabolism</keyword>
<keyword evidence="9" id="KW-0460">Magnesium</keyword>
<keyword evidence="5" id="KW-0479">Metal-binding</keyword>
<dbReference type="GO" id="GO:0005524">
    <property type="term" value="F:ATP binding"/>
    <property type="evidence" value="ECO:0007669"/>
    <property type="project" value="UniProtKB-KW"/>
</dbReference>
<evidence type="ECO:0000256" key="1">
    <source>
        <dbReference type="ARBA" id="ARBA00001946"/>
    </source>
</evidence>
<dbReference type="InterPro" id="IPR045540">
    <property type="entry name" value="YegS/DAGK_C"/>
</dbReference>
<keyword evidence="15" id="KW-1185">Reference proteome</keyword>
<evidence type="ECO:0000256" key="3">
    <source>
        <dbReference type="ARBA" id="ARBA00022516"/>
    </source>
</evidence>
<evidence type="ECO:0000259" key="13">
    <source>
        <dbReference type="PROSITE" id="PS50146"/>
    </source>
</evidence>
<keyword evidence="4" id="KW-0808">Transferase</keyword>
<evidence type="ECO:0000256" key="9">
    <source>
        <dbReference type="ARBA" id="ARBA00022842"/>
    </source>
</evidence>
<dbReference type="GO" id="GO:0004143">
    <property type="term" value="F:ATP-dependent diacylglycerol kinase activity"/>
    <property type="evidence" value="ECO:0007669"/>
    <property type="project" value="TreeGrafter"/>
</dbReference>
<keyword evidence="12" id="KW-1208">Phospholipid metabolism</keyword>
<evidence type="ECO:0000256" key="12">
    <source>
        <dbReference type="ARBA" id="ARBA00023264"/>
    </source>
</evidence>
<dbReference type="Gene3D" id="2.60.200.40">
    <property type="match status" value="1"/>
</dbReference>
<dbReference type="Gene3D" id="3.40.50.10330">
    <property type="entry name" value="Probable inorganic polyphosphate/atp-NAD kinase, domain 1"/>
    <property type="match status" value="1"/>
</dbReference>
<dbReference type="InterPro" id="IPR001206">
    <property type="entry name" value="Diacylglycerol_kinase_cat_dom"/>
</dbReference>
<protein>
    <submittedName>
        <fullName evidence="14">YegS/Rv2252/BmrU family lipid kinase</fullName>
    </submittedName>
</protein>
<keyword evidence="8" id="KW-0067">ATP-binding</keyword>
<dbReference type="AlphaFoldDB" id="A0A6I4NX42"/>
<evidence type="ECO:0000256" key="6">
    <source>
        <dbReference type="ARBA" id="ARBA00022741"/>
    </source>
</evidence>
<reference evidence="14 15" key="1">
    <citation type="submission" date="2019-12" db="EMBL/GenBank/DDBJ databases">
        <authorList>
            <person name="Kim Y.S."/>
        </authorList>
    </citation>
    <scope>NUCLEOTIDE SEQUENCE [LARGE SCALE GENOMIC DNA]</scope>
    <source>
        <strain evidence="14 15">MMS17-SY077</strain>
    </source>
</reference>
<evidence type="ECO:0000256" key="8">
    <source>
        <dbReference type="ARBA" id="ARBA00022840"/>
    </source>
</evidence>
<keyword evidence="3" id="KW-0444">Lipid biosynthesis</keyword>
<dbReference type="EMBL" id="WSTA01000010">
    <property type="protein sequence ID" value="MWB97672.1"/>
    <property type="molecule type" value="Genomic_DNA"/>
</dbReference>
<keyword evidence="6" id="KW-0547">Nucleotide-binding</keyword>
<comment type="caution">
    <text evidence="14">The sequence shown here is derived from an EMBL/GenBank/DDBJ whole genome shotgun (WGS) entry which is preliminary data.</text>
</comment>
<proteinExistence type="inferred from homology"/>
<dbReference type="PROSITE" id="PS50146">
    <property type="entry name" value="DAGK"/>
    <property type="match status" value="1"/>
</dbReference>
<evidence type="ECO:0000256" key="10">
    <source>
        <dbReference type="ARBA" id="ARBA00023098"/>
    </source>
</evidence>
<dbReference type="InterPro" id="IPR017438">
    <property type="entry name" value="ATP-NAD_kinase_N"/>
</dbReference>
<dbReference type="InterPro" id="IPR050187">
    <property type="entry name" value="Lipid_Phosphate_FormReg"/>
</dbReference>
<evidence type="ECO:0000256" key="7">
    <source>
        <dbReference type="ARBA" id="ARBA00022777"/>
    </source>
</evidence>
<dbReference type="Proteomes" id="UP000438182">
    <property type="component" value="Unassembled WGS sequence"/>
</dbReference>
<organism evidence="14 15">
    <name type="scientific">Agromyces seonyuensis</name>
    <dbReference type="NCBI Taxonomy" id="2662446"/>
    <lineage>
        <taxon>Bacteria</taxon>
        <taxon>Bacillati</taxon>
        <taxon>Actinomycetota</taxon>
        <taxon>Actinomycetes</taxon>
        <taxon>Micrococcales</taxon>
        <taxon>Microbacteriaceae</taxon>
        <taxon>Agromyces</taxon>
    </lineage>
</organism>
<dbReference type="InterPro" id="IPR016064">
    <property type="entry name" value="NAD/diacylglycerol_kinase_sf"/>
</dbReference>
<gene>
    <name evidence="14" type="ORF">GB864_03765</name>
</gene>
<evidence type="ECO:0000256" key="4">
    <source>
        <dbReference type="ARBA" id="ARBA00022679"/>
    </source>
</evidence>
<dbReference type="GO" id="GO:0046872">
    <property type="term" value="F:metal ion binding"/>
    <property type="evidence" value="ECO:0007669"/>
    <property type="project" value="UniProtKB-KW"/>
</dbReference>
<keyword evidence="7 14" id="KW-0418">Kinase</keyword>
<comment type="cofactor">
    <cofactor evidence="1">
        <name>Mg(2+)</name>
        <dbReference type="ChEBI" id="CHEBI:18420"/>
    </cofactor>
</comment>
<keyword evidence="11" id="KW-0594">Phospholipid biosynthesis</keyword>
<dbReference type="PANTHER" id="PTHR12358:SF106">
    <property type="entry name" value="LIPID KINASE YEGS"/>
    <property type="match status" value="1"/>
</dbReference>
<comment type="similarity">
    <text evidence="2">Belongs to the diacylglycerol/lipid kinase family.</text>
</comment>